<evidence type="ECO:0000256" key="9">
    <source>
        <dbReference type="RuleBase" id="RU003660"/>
    </source>
</evidence>
<dbReference type="PATRIC" id="fig|243161.6.peg.860"/>
<dbReference type="HAMAP" id="MF_01302_B">
    <property type="entry name" value="Ribosomal_uS8_B"/>
    <property type="match status" value="1"/>
</dbReference>
<dbReference type="GO" id="GO:1990904">
    <property type="term" value="C:ribonucleoprotein complex"/>
    <property type="evidence" value="ECO:0007669"/>
    <property type="project" value="UniProtKB-KW"/>
</dbReference>
<name>A0A069ZRX0_CHLMR</name>
<dbReference type="FunFam" id="3.30.1490.10:FF:000001">
    <property type="entry name" value="30S ribosomal protein S8"/>
    <property type="match status" value="1"/>
</dbReference>
<evidence type="ECO:0000313" key="11">
    <source>
        <dbReference type="Proteomes" id="UP000260363"/>
    </source>
</evidence>
<dbReference type="EMBL" id="CP007217">
    <property type="protein sequence ID" value="AJR10868.1"/>
    <property type="molecule type" value="Genomic_DNA"/>
</dbReference>
<dbReference type="InterPro" id="IPR035987">
    <property type="entry name" value="Ribosomal_uS8_sf"/>
</dbReference>
<dbReference type="STRING" id="83560.NC80_04050"/>
<dbReference type="KEGG" id="cmm:NC80_04050"/>
<dbReference type="PROSITE" id="PS00053">
    <property type="entry name" value="RIBOSOMAL_S8"/>
    <property type="match status" value="1"/>
</dbReference>
<keyword evidence="2 8" id="KW-0699">rRNA-binding</keyword>
<evidence type="ECO:0000256" key="8">
    <source>
        <dbReference type="HAMAP-Rule" id="MF_01302"/>
    </source>
</evidence>
<evidence type="ECO:0000256" key="1">
    <source>
        <dbReference type="ARBA" id="ARBA00006471"/>
    </source>
</evidence>
<dbReference type="GeneID" id="1246169"/>
<keyword evidence="5 8" id="KW-0687">Ribonucleoprotein</keyword>
<gene>
    <name evidence="8" type="primary">rpsH</name>
    <name evidence="10" type="ORF">BD36_04315</name>
</gene>
<dbReference type="GO" id="GO:0005840">
    <property type="term" value="C:ribosome"/>
    <property type="evidence" value="ECO:0007669"/>
    <property type="project" value="UniProtKB-KW"/>
</dbReference>
<evidence type="ECO:0000256" key="5">
    <source>
        <dbReference type="ARBA" id="ARBA00023274"/>
    </source>
</evidence>
<accession>A0A069ZRX0</accession>
<organism evidence="10 11">
    <name type="scientific">Chlamydia muridarum</name>
    <dbReference type="NCBI Taxonomy" id="83560"/>
    <lineage>
        <taxon>Bacteria</taxon>
        <taxon>Pseudomonadati</taxon>
        <taxon>Chlamydiota</taxon>
        <taxon>Chlamydiia</taxon>
        <taxon>Chlamydiales</taxon>
        <taxon>Chlamydiaceae</taxon>
        <taxon>Chlamydia/Chlamydophila group</taxon>
        <taxon>Chlamydia</taxon>
    </lineage>
</organism>
<dbReference type="Gene3D" id="3.30.1490.10">
    <property type="match status" value="1"/>
</dbReference>
<evidence type="ECO:0000256" key="4">
    <source>
        <dbReference type="ARBA" id="ARBA00022980"/>
    </source>
</evidence>
<dbReference type="Pfam" id="PF00410">
    <property type="entry name" value="Ribosomal_S8"/>
    <property type="match status" value="1"/>
</dbReference>
<dbReference type="OMA" id="NSAYHDT"/>
<dbReference type="InterPro" id="IPR000630">
    <property type="entry name" value="Ribosomal_uS8"/>
</dbReference>
<dbReference type="SMR" id="A0A069ZRX0"/>
<evidence type="ECO:0000256" key="7">
    <source>
        <dbReference type="ARBA" id="ARBA00046740"/>
    </source>
</evidence>
<reference evidence="10 11" key="1">
    <citation type="submission" date="2014-02" db="EMBL/GenBank/DDBJ databases">
        <authorList>
            <person name="Chen C."/>
            <person name="Conrad T.A."/>
            <person name="Zhou Z."/>
            <person name="Lai Z."/>
            <person name="Zhong G."/>
        </authorList>
    </citation>
    <scope>NUCLEOTIDE SEQUENCE [LARGE SCALE GENOMIC DNA]</scope>
    <source>
        <strain evidence="10 11">Nigg3-28</strain>
    </source>
</reference>
<dbReference type="PANTHER" id="PTHR11758">
    <property type="entry name" value="40S RIBOSOMAL PROTEIN S15A"/>
    <property type="match status" value="1"/>
</dbReference>
<dbReference type="GO" id="GO:0005737">
    <property type="term" value="C:cytoplasm"/>
    <property type="evidence" value="ECO:0007669"/>
    <property type="project" value="UniProtKB-ARBA"/>
</dbReference>
<dbReference type="Gene3D" id="3.30.1370.30">
    <property type="match status" value="1"/>
</dbReference>
<dbReference type="InterPro" id="IPR047863">
    <property type="entry name" value="Ribosomal_uS8_CS"/>
</dbReference>
<keyword evidence="4 8" id="KW-0689">Ribosomal protein</keyword>
<comment type="function">
    <text evidence="8">One of the primary rRNA binding proteins, it binds directly to 16S rRNA central domain where it helps coordinate assembly of the platform of the 30S subunit.</text>
</comment>
<dbReference type="AlphaFoldDB" id="A0A069ZRX0"/>
<dbReference type="KEGG" id="cmg:NC81_04070"/>
<keyword evidence="3 8" id="KW-0694">RNA-binding</keyword>
<sequence>MGITSDSIANLLTRIRNALMAEHLYIDIEHSKMLEAIVRILKQHGFVAHFLVKEENRKRLMRVFLRYGEDRRPVIHALKRVSKPSRRVYVSAAKIPYVFGNMGIAVLSTPQGVLEGSEARAKNVGGELLCLVW</sequence>
<evidence type="ECO:0000256" key="2">
    <source>
        <dbReference type="ARBA" id="ARBA00022730"/>
    </source>
</evidence>
<comment type="similarity">
    <text evidence="1 8 9">Belongs to the universal ribosomal protein uS8 family.</text>
</comment>
<comment type="subunit">
    <text evidence="7 8">Part of the 30S ribosomal subunit. Contacts proteins S5 and S12.</text>
</comment>
<dbReference type="FunFam" id="3.30.1370.30:FF:000002">
    <property type="entry name" value="30S ribosomal protein S8"/>
    <property type="match status" value="1"/>
</dbReference>
<dbReference type="KEGG" id="cmx:DNC_04080"/>
<dbReference type="NCBIfam" id="NF001109">
    <property type="entry name" value="PRK00136.1"/>
    <property type="match status" value="1"/>
</dbReference>
<evidence type="ECO:0000256" key="3">
    <source>
        <dbReference type="ARBA" id="ARBA00022884"/>
    </source>
</evidence>
<dbReference type="GO" id="GO:0003735">
    <property type="term" value="F:structural constituent of ribosome"/>
    <property type="evidence" value="ECO:0007669"/>
    <property type="project" value="InterPro"/>
</dbReference>
<dbReference type="Proteomes" id="UP000260363">
    <property type="component" value="Chromosome"/>
</dbReference>
<dbReference type="RefSeq" id="WP_010231601.1">
    <property type="nucleotide sequence ID" value="NZ_CP007217.1"/>
</dbReference>
<protein>
    <recommendedName>
        <fullName evidence="6 8">Small ribosomal subunit protein uS8</fullName>
    </recommendedName>
</protein>
<evidence type="ECO:0000313" key="10">
    <source>
        <dbReference type="EMBL" id="AJR10868.1"/>
    </source>
</evidence>
<dbReference type="GO" id="GO:0019843">
    <property type="term" value="F:rRNA binding"/>
    <property type="evidence" value="ECO:0007669"/>
    <property type="project" value="UniProtKB-UniRule"/>
</dbReference>
<dbReference type="SUPFAM" id="SSF56047">
    <property type="entry name" value="Ribosomal protein S8"/>
    <property type="match status" value="1"/>
</dbReference>
<evidence type="ECO:0000256" key="6">
    <source>
        <dbReference type="ARBA" id="ARBA00035258"/>
    </source>
</evidence>
<proteinExistence type="inferred from homology"/>
<dbReference type="GO" id="GO:0006412">
    <property type="term" value="P:translation"/>
    <property type="evidence" value="ECO:0007669"/>
    <property type="project" value="UniProtKB-UniRule"/>
</dbReference>